<keyword evidence="9" id="KW-0732">Signal</keyword>
<keyword evidence="6" id="KW-0336">GPI-anchor</keyword>
<keyword evidence="21" id="KW-0812">Transmembrane</keyword>
<dbReference type="GO" id="GO:0005829">
    <property type="term" value="C:cytosol"/>
    <property type="evidence" value="ECO:0007669"/>
    <property type="project" value="TreeGrafter"/>
</dbReference>
<feature type="compositionally biased region" description="Polar residues" evidence="20">
    <location>
        <begin position="846"/>
        <end position="855"/>
    </location>
</feature>
<dbReference type="InterPro" id="IPR013083">
    <property type="entry name" value="Znf_RING/FYVE/PHD"/>
</dbReference>
<dbReference type="PANTHER" id="PTHR24006">
    <property type="entry name" value="UBIQUITIN CARBOXYL-TERMINAL HYDROLASE"/>
    <property type="match status" value="1"/>
</dbReference>
<feature type="region of interest" description="Disordered" evidence="20">
    <location>
        <begin position="539"/>
        <end position="576"/>
    </location>
</feature>
<dbReference type="SUPFAM" id="SSF57850">
    <property type="entry name" value="RING/U-box"/>
    <property type="match status" value="1"/>
</dbReference>
<comment type="function">
    <text evidence="18">Recognizes and hydrolyzes the peptide bond at the C-terminal Gly of ubiquitin. Involved in the processing of poly-ubiquitin precursors as well as that of ubiquitinated proteins. Is involved in resistance to the arginine analog canavanine (CAN).</text>
</comment>
<feature type="region of interest" description="Disordered" evidence="20">
    <location>
        <begin position="1"/>
        <end position="33"/>
    </location>
</feature>
<keyword evidence="10 19" id="KW-0863">Zinc-finger</keyword>
<dbReference type="GO" id="GO:0004843">
    <property type="term" value="F:cysteine-type deubiquitinase activity"/>
    <property type="evidence" value="ECO:0007669"/>
    <property type="project" value="UniProtKB-EC"/>
</dbReference>
<sequence>MGKRANKKKIRPPQKEKRVAGHSPKSVPEQANLNVEDVDGVTVVKERKLCSHFDKGFDANKLSEKISSSAPFRCEDCREAVGDRKGKGKQVKKKGSGSVDSKSESKAIWVCLECGHLACGGVGLPTTSQSHAVHHYKQNRHPLVFKWENPQLRWCFPCKTLIPVEKTEENGEKKDAVLEVVKMIKAQSSKETSTDVEDLWFGRGSIISELNAEGTVTIGLEGRSGHVARGLVNLGNTCFFNSVMQNLLAMNKLRDYFSSEEASFGPLSSSLKKLFTDLKAETGLRNVINPKSFFGSVCSKAPQFRGYQQQDSHELLRCLLDGLSTEELTVRKRRNASEEDGIPPKNGPTFVDSAFGGRIASTVCCIECGNSSTVHEPFLDLSLPVPTKKPPTKKVQPVSQAKKTKLPPKRGRKVQPKINKNTASMLAQSISSPPVQSDSPCQTQPAVPHSENMVASTGNTPAPGYTSSTTAVDVSGVVSQNLAAVIESDSKQAVETTMEQIASPFDDFWMDYIVPETTSEHDFAKENNDLVAVQQCGNKVNIPNDDLPETSQASSIDKEPNKKPEPSSVNPWEEEVPLQVQNSEVLLLPYKEEGFTDREIMKGESEAASSFVGYGQDEVEFDGIGDLFNEPEVSTAPVAGPSLGNEVVLPSFIAGISSESDLDEVDDSDSPVSLESCLAHFIKPELLSNDNAWECENCSNILREQRLDAKNKQSKISAKASLNGDETQIQSDSVNLDKNISCSTEVGSFEDGDVIPDNLCNSTPEVFNSGNDCSNKKFINAEIVQTETEPFISQSEERKYEMNVSHSSGCYESCNRESLSGPPVDSCSADETSSTGYTMARDEQTDSNFSGNCESDVNEDGDKTLKKVKVKRDATKRVLIDKAPPILTVHLKRFSQDARGRLSKLNGHVNFRDVLDLRPYMDPRCVDTQSYLYRLLGVVEHSGTMRGGHYIAYVRGDASSKGKADNEHGGSVWYYASDAHVQQLEIIQAADGVFSFFPFIAGQVKDSPRLVMGLQTNHIASRFSSMEKVLSSKQSLIFFAVHILGSAVFFPAVAVEGTWCVARSDASSQALQTALDYACASGADCIPIQSSGLCFLPNTFQAHASYAFNSYFQRKSMDPGSCDFSGTASVSKSDPSYGSCMYPSSLSTAGGTGTATGTTPTANPNFQTPPSSGGTTGLNPGTPPLLDNSKAALGFMVSVTLLPLCFLLVLSFTFRPM</sequence>
<evidence type="ECO:0000256" key="14">
    <source>
        <dbReference type="ARBA" id="ARBA00023136"/>
    </source>
</evidence>
<evidence type="ECO:0000256" key="13">
    <source>
        <dbReference type="ARBA" id="ARBA00022833"/>
    </source>
</evidence>
<evidence type="ECO:0000313" key="24">
    <source>
        <dbReference type="EMBL" id="KAB5520832.1"/>
    </source>
</evidence>
<dbReference type="InterPro" id="IPR038765">
    <property type="entry name" value="Papain-like_cys_pep_sf"/>
</dbReference>
<dbReference type="InterPro" id="IPR050164">
    <property type="entry name" value="Peptidase_C19"/>
</dbReference>
<feature type="domain" description="USP" evidence="22">
    <location>
        <begin position="229"/>
        <end position="1000"/>
    </location>
</feature>
<dbReference type="InterPro" id="IPR001607">
    <property type="entry name" value="Znf_UBP"/>
</dbReference>
<gene>
    <name evidence="24" type="ORF">DKX38_025151</name>
</gene>
<evidence type="ECO:0000313" key="25">
    <source>
        <dbReference type="Proteomes" id="UP000326939"/>
    </source>
</evidence>
<feature type="compositionally biased region" description="Low complexity" evidence="20">
    <location>
        <begin position="1155"/>
        <end position="1182"/>
    </location>
</feature>
<dbReference type="PROSITE" id="PS50271">
    <property type="entry name" value="ZF_UBP"/>
    <property type="match status" value="1"/>
</dbReference>
<dbReference type="Proteomes" id="UP000326939">
    <property type="component" value="Chromosome 16"/>
</dbReference>
<dbReference type="SMART" id="SM00290">
    <property type="entry name" value="ZnF_UBP"/>
    <property type="match status" value="1"/>
</dbReference>
<evidence type="ECO:0000256" key="17">
    <source>
        <dbReference type="ARBA" id="ARBA00023288"/>
    </source>
</evidence>
<dbReference type="InterPro" id="IPR028889">
    <property type="entry name" value="USP"/>
</dbReference>
<evidence type="ECO:0000256" key="7">
    <source>
        <dbReference type="ARBA" id="ARBA00022670"/>
    </source>
</evidence>
<dbReference type="PROSITE" id="PS00973">
    <property type="entry name" value="USP_2"/>
    <property type="match status" value="1"/>
</dbReference>
<evidence type="ECO:0000256" key="4">
    <source>
        <dbReference type="ARBA" id="ARBA00012759"/>
    </source>
</evidence>
<keyword evidence="11" id="KW-0833">Ubl conjugation pathway</keyword>
<feature type="compositionally biased region" description="Basic and acidic residues" evidence="20">
    <location>
        <begin position="556"/>
        <end position="565"/>
    </location>
</feature>
<reference evidence="25" key="1">
    <citation type="journal article" date="2019" name="Gigascience">
        <title>De novo genome assembly of the endangered Acer yangbiense, a plant species with extremely small populations endemic to Yunnan Province, China.</title>
        <authorList>
            <person name="Yang J."/>
            <person name="Wariss H.M."/>
            <person name="Tao L."/>
            <person name="Zhang R."/>
            <person name="Yun Q."/>
            <person name="Hollingsworth P."/>
            <person name="Dao Z."/>
            <person name="Luo G."/>
            <person name="Guo H."/>
            <person name="Ma Y."/>
            <person name="Sun W."/>
        </authorList>
    </citation>
    <scope>NUCLEOTIDE SEQUENCE [LARGE SCALE GENOMIC DNA]</scope>
    <source>
        <strain evidence="25">cv. br00</strain>
    </source>
</reference>
<evidence type="ECO:0000256" key="18">
    <source>
        <dbReference type="ARBA" id="ARBA00058678"/>
    </source>
</evidence>
<keyword evidence="8" id="KW-0479">Metal-binding</keyword>
<evidence type="ECO:0000256" key="15">
    <source>
        <dbReference type="ARBA" id="ARBA00023157"/>
    </source>
</evidence>
<evidence type="ECO:0000259" key="22">
    <source>
        <dbReference type="PROSITE" id="PS50235"/>
    </source>
</evidence>
<feature type="region of interest" description="Disordered" evidence="20">
    <location>
        <begin position="385"/>
        <end position="415"/>
    </location>
</feature>
<dbReference type="PROSITE" id="PS00972">
    <property type="entry name" value="USP_1"/>
    <property type="match status" value="1"/>
</dbReference>
<feature type="region of interest" description="Disordered" evidence="20">
    <location>
        <begin position="821"/>
        <end position="860"/>
    </location>
</feature>
<evidence type="ECO:0000256" key="3">
    <source>
        <dbReference type="ARBA" id="ARBA00009085"/>
    </source>
</evidence>
<dbReference type="Pfam" id="PF07983">
    <property type="entry name" value="X8"/>
    <property type="match status" value="1"/>
</dbReference>
<dbReference type="PROSITE" id="PS50235">
    <property type="entry name" value="USP_3"/>
    <property type="match status" value="1"/>
</dbReference>
<dbReference type="AlphaFoldDB" id="A0A5N5JNY8"/>
<feature type="compositionally biased region" description="Basic residues" evidence="20">
    <location>
        <begin position="1"/>
        <end position="12"/>
    </location>
</feature>
<dbReference type="Pfam" id="PF02148">
    <property type="entry name" value="zf-UBP"/>
    <property type="match status" value="1"/>
</dbReference>
<evidence type="ECO:0000256" key="6">
    <source>
        <dbReference type="ARBA" id="ARBA00022622"/>
    </source>
</evidence>
<keyword evidence="5" id="KW-1003">Cell membrane</keyword>
<dbReference type="SUPFAM" id="SSF54001">
    <property type="entry name" value="Cysteine proteinases"/>
    <property type="match status" value="1"/>
</dbReference>
<keyword evidence="14 21" id="KW-0472">Membrane</keyword>
<dbReference type="Gene3D" id="3.30.40.10">
    <property type="entry name" value="Zinc/RING finger domain, C3HC4 (zinc finger)"/>
    <property type="match status" value="1"/>
</dbReference>
<dbReference type="Pfam" id="PF00443">
    <property type="entry name" value="UCH"/>
    <property type="match status" value="1"/>
</dbReference>
<evidence type="ECO:0000256" key="1">
    <source>
        <dbReference type="ARBA" id="ARBA00000707"/>
    </source>
</evidence>
<dbReference type="InterPro" id="IPR018200">
    <property type="entry name" value="USP_CS"/>
</dbReference>
<dbReference type="EC" id="3.4.19.12" evidence="4"/>
<dbReference type="Gene3D" id="1.20.58.1040">
    <property type="match status" value="1"/>
</dbReference>
<organism evidence="24 25">
    <name type="scientific">Salix brachista</name>
    <dbReference type="NCBI Taxonomy" id="2182728"/>
    <lineage>
        <taxon>Eukaryota</taxon>
        <taxon>Viridiplantae</taxon>
        <taxon>Streptophyta</taxon>
        <taxon>Embryophyta</taxon>
        <taxon>Tracheophyta</taxon>
        <taxon>Spermatophyta</taxon>
        <taxon>Magnoliopsida</taxon>
        <taxon>eudicotyledons</taxon>
        <taxon>Gunneridae</taxon>
        <taxon>Pentapetalae</taxon>
        <taxon>rosids</taxon>
        <taxon>fabids</taxon>
        <taxon>Malpighiales</taxon>
        <taxon>Salicaceae</taxon>
        <taxon>Saliceae</taxon>
        <taxon>Salix</taxon>
    </lineage>
</organism>
<evidence type="ECO:0000256" key="19">
    <source>
        <dbReference type="PROSITE-ProRule" id="PRU00502"/>
    </source>
</evidence>
<feature type="region of interest" description="Disordered" evidence="20">
    <location>
        <begin position="1151"/>
        <end position="1182"/>
    </location>
</feature>
<dbReference type="GO" id="GO:0016579">
    <property type="term" value="P:protein deubiquitination"/>
    <property type="evidence" value="ECO:0007669"/>
    <property type="project" value="InterPro"/>
</dbReference>
<evidence type="ECO:0000256" key="9">
    <source>
        <dbReference type="ARBA" id="ARBA00022729"/>
    </source>
</evidence>
<keyword evidence="17" id="KW-0449">Lipoprotein</keyword>
<feature type="region of interest" description="Disordered" evidence="20">
    <location>
        <begin position="430"/>
        <end position="451"/>
    </location>
</feature>
<evidence type="ECO:0000256" key="21">
    <source>
        <dbReference type="SAM" id="Phobius"/>
    </source>
</evidence>
<dbReference type="GO" id="GO:0098552">
    <property type="term" value="C:side of membrane"/>
    <property type="evidence" value="ECO:0007669"/>
    <property type="project" value="UniProtKB-KW"/>
</dbReference>
<dbReference type="SMART" id="SM00768">
    <property type="entry name" value="X8"/>
    <property type="match status" value="1"/>
</dbReference>
<name>A0A5N5JNY8_9ROSI</name>
<evidence type="ECO:0000256" key="5">
    <source>
        <dbReference type="ARBA" id="ARBA00022475"/>
    </source>
</evidence>
<protein>
    <recommendedName>
        <fullName evidence="4">ubiquitinyl hydrolase 1</fullName>
        <ecNumber evidence="4">3.4.19.12</ecNumber>
    </recommendedName>
</protein>
<keyword evidence="21" id="KW-1133">Transmembrane helix</keyword>
<dbReference type="Gene3D" id="3.90.70.10">
    <property type="entry name" value="Cysteine proteinases"/>
    <property type="match status" value="3"/>
</dbReference>
<dbReference type="GO" id="GO:0009506">
    <property type="term" value="C:plasmodesma"/>
    <property type="evidence" value="ECO:0007669"/>
    <property type="project" value="UniProtKB-ARBA"/>
</dbReference>
<dbReference type="EMBL" id="VDCV01000016">
    <property type="protein sequence ID" value="KAB5520832.1"/>
    <property type="molecule type" value="Genomic_DNA"/>
</dbReference>
<dbReference type="GO" id="GO:0005886">
    <property type="term" value="C:plasma membrane"/>
    <property type="evidence" value="ECO:0007669"/>
    <property type="project" value="UniProtKB-SubCell"/>
</dbReference>
<evidence type="ECO:0000259" key="23">
    <source>
        <dbReference type="PROSITE" id="PS50271"/>
    </source>
</evidence>
<keyword evidence="15" id="KW-1015">Disulfide bond</keyword>
<dbReference type="GO" id="GO:0005634">
    <property type="term" value="C:nucleus"/>
    <property type="evidence" value="ECO:0007669"/>
    <property type="project" value="TreeGrafter"/>
</dbReference>
<evidence type="ECO:0000256" key="16">
    <source>
        <dbReference type="ARBA" id="ARBA00023180"/>
    </source>
</evidence>
<keyword evidence="13" id="KW-0862">Zinc</keyword>
<dbReference type="GO" id="GO:0006508">
    <property type="term" value="P:proteolysis"/>
    <property type="evidence" value="ECO:0007669"/>
    <property type="project" value="UniProtKB-KW"/>
</dbReference>
<dbReference type="FunFam" id="3.30.40.10:FF:000900">
    <property type="entry name" value="Ubiquitinyl hydrolase 1"/>
    <property type="match status" value="1"/>
</dbReference>
<comment type="subcellular location">
    <subcellularLocation>
        <location evidence="2">Cell membrane</location>
        <topology evidence="2">Lipid-anchor</topology>
        <topology evidence="2">GPI-anchor</topology>
    </subcellularLocation>
</comment>
<comment type="catalytic activity">
    <reaction evidence="1">
        <text>Thiol-dependent hydrolysis of ester, thioester, amide, peptide and isopeptide bonds formed by the C-terminal Gly of ubiquitin (a 76-residue protein attached to proteins as an intracellular targeting signal).</text>
        <dbReference type="EC" id="3.4.19.12"/>
    </reaction>
</comment>
<dbReference type="GO" id="GO:0008270">
    <property type="term" value="F:zinc ion binding"/>
    <property type="evidence" value="ECO:0007669"/>
    <property type="project" value="UniProtKB-KW"/>
</dbReference>
<evidence type="ECO:0000256" key="12">
    <source>
        <dbReference type="ARBA" id="ARBA00022801"/>
    </source>
</evidence>
<dbReference type="InterPro" id="IPR001394">
    <property type="entry name" value="Peptidase_C19_UCH"/>
</dbReference>
<keyword evidence="25" id="KW-1185">Reference proteome</keyword>
<evidence type="ECO:0000256" key="11">
    <source>
        <dbReference type="ARBA" id="ARBA00022786"/>
    </source>
</evidence>
<keyword evidence="7" id="KW-0645">Protease</keyword>
<proteinExistence type="inferred from homology"/>
<keyword evidence="12" id="KW-0378">Hydrolase</keyword>
<keyword evidence="16" id="KW-0325">Glycoprotein</keyword>
<accession>A0A5N5JNY8</accession>
<evidence type="ECO:0000256" key="2">
    <source>
        <dbReference type="ARBA" id="ARBA00004609"/>
    </source>
</evidence>
<feature type="domain" description="UBP-type" evidence="23">
    <location>
        <begin position="48"/>
        <end position="182"/>
    </location>
</feature>
<dbReference type="FunFam" id="1.20.58.1040:FF:000001">
    <property type="entry name" value="Glucan endo-1,3-beta-glucosidase 4"/>
    <property type="match status" value="1"/>
</dbReference>
<feature type="compositionally biased region" description="Basic residues" evidence="20">
    <location>
        <begin position="402"/>
        <end position="415"/>
    </location>
</feature>
<feature type="compositionally biased region" description="Polar residues" evidence="20">
    <location>
        <begin position="430"/>
        <end position="445"/>
    </location>
</feature>
<evidence type="ECO:0000256" key="10">
    <source>
        <dbReference type="ARBA" id="ARBA00022771"/>
    </source>
</evidence>
<evidence type="ECO:0000256" key="8">
    <source>
        <dbReference type="ARBA" id="ARBA00022723"/>
    </source>
</evidence>
<dbReference type="InterPro" id="IPR012946">
    <property type="entry name" value="X8"/>
</dbReference>
<comment type="similarity">
    <text evidence="3">Belongs to the peptidase C19 family.</text>
</comment>
<feature type="transmembrane region" description="Helical" evidence="21">
    <location>
        <begin position="1191"/>
        <end position="1214"/>
    </location>
</feature>
<dbReference type="PANTHER" id="PTHR24006:SF781">
    <property type="entry name" value="LD34905P"/>
    <property type="match status" value="1"/>
</dbReference>
<comment type="caution">
    <text evidence="24">The sequence shown here is derived from an EMBL/GenBank/DDBJ whole genome shotgun (WGS) entry which is preliminary data.</text>
</comment>
<evidence type="ECO:0000256" key="20">
    <source>
        <dbReference type="SAM" id="MobiDB-lite"/>
    </source>
</evidence>